<dbReference type="RefSeq" id="WP_147139312.1">
    <property type="nucleotide sequence ID" value="NZ_BJXA01000061.1"/>
</dbReference>
<protein>
    <submittedName>
        <fullName evidence="2">Uncharacterized protein</fullName>
    </submittedName>
</protein>
<dbReference type="EMBL" id="BJXA01000061">
    <property type="protein sequence ID" value="GEM42008.1"/>
    <property type="molecule type" value="Genomic_DNA"/>
</dbReference>
<evidence type="ECO:0000313" key="2">
    <source>
        <dbReference type="EMBL" id="GEM42008.1"/>
    </source>
</evidence>
<keyword evidence="3" id="KW-1185">Reference proteome</keyword>
<evidence type="ECO:0000256" key="1">
    <source>
        <dbReference type="SAM" id="SignalP"/>
    </source>
</evidence>
<comment type="caution">
    <text evidence="2">The sequence shown here is derived from an EMBL/GenBank/DDBJ whole genome shotgun (WGS) entry which is preliminary data.</text>
</comment>
<sequence length="136" mass="14904">MTSVTALLVAAFLGAVPLPAAQAEAVWLHDDIYVSAGKANAYIDVRCPKGQQRWTLTVRLTAVEPGRPTATGSLTTSAVICDGETRWRQHPITVRPDSAPFFAGRDERNVGVAELRDPSGTLVETITRRMYFYAWN</sequence>
<gene>
    <name evidence="2" type="ORF">NN4_65270</name>
</gene>
<feature type="chain" id="PRO_5038348704" evidence="1">
    <location>
        <begin position="21"/>
        <end position="136"/>
    </location>
</feature>
<name>A0A511MP88_9NOCA</name>
<organism evidence="2 3">
    <name type="scientific">Nocardia ninae NBRC 108245</name>
    <dbReference type="NCBI Taxonomy" id="1210091"/>
    <lineage>
        <taxon>Bacteria</taxon>
        <taxon>Bacillati</taxon>
        <taxon>Actinomycetota</taxon>
        <taxon>Actinomycetes</taxon>
        <taxon>Mycobacteriales</taxon>
        <taxon>Nocardiaceae</taxon>
        <taxon>Nocardia</taxon>
    </lineage>
</organism>
<proteinExistence type="predicted"/>
<dbReference type="OrthoDB" id="3692202at2"/>
<keyword evidence="1" id="KW-0732">Signal</keyword>
<evidence type="ECO:0000313" key="3">
    <source>
        <dbReference type="Proteomes" id="UP000321424"/>
    </source>
</evidence>
<feature type="signal peptide" evidence="1">
    <location>
        <begin position="1"/>
        <end position="20"/>
    </location>
</feature>
<dbReference type="AlphaFoldDB" id="A0A511MP88"/>
<accession>A0A511MP88</accession>
<dbReference type="Proteomes" id="UP000321424">
    <property type="component" value="Unassembled WGS sequence"/>
</dbReference>
<reference evidence="2 3" key="1">
    <citation type="submission" date="2019-07" db="EMBL/GenBank/DDBJ databases">
        <title>Whole genome shotgun sequence of Nocardia ninae NBRC 108245.</title>
        <authorList>
            <person name="Hosoyama A."/>
            <person name="Uohara A."/>
            <person name="Ohji S."/>
            <person name="Ichikawa N."/>
        </authorList>
    </citation>
    <scope>NUCLEOTIDE SEQUENCE [LARGE SCALE GENOMIC DNA]</scope>
    <source>
        <strain evidence="2 3">NBRC 108245</strain>
    </source>
</reference>